<evidence type="ECO:0000313" key="22">
    <source>
        <dbReference type="Proteomes" id="UP000077069"/>
    </source>
</evidence>
<feature type="compositionally biased region" description="Acidic residues" evidence="16">
    <location>
        <begin position="1413"/>
        <end position="1432"/>
    </location>
</feature>
<keyword evidence="9" id="KW-0067">ATP-binding</keyword>
<dbReference type="GO" id="GO:0005524">
    <property type="term" value="F:ATP binding"/>
    <property type="evidence" value="ECO:0007669"/>
    <property type="project" value="UniProtKB-KW"/>
</dbReference>
<dbReference type="Pfam" id="PF00270">
    <property type="entry name" value="DEAD"/>
    <property type="match status" value="1"/>
</dbReference>
<keyword evidence="13" id="KW-0464">Manganese</keyword>
<evidence type="ECO:0000256" key="15">
    <source>
        <dbReference type="PROSITE-ProRule" id="PRU00657"/>
    </source>
</evidence>
<evidence type="ECO:0000256" key="14">
    <source>
        <dbReference type="ARBA" id="ARBA00025403"/>
    </source>
</evidence>
<dbReference type="GO" id="GO:0030422">
    <property type="term" value="P:siRNA processing"/>
    <property type="evidence" value="ECO:0007669"/>
    <property type="project" value="TreeGrafter"/>
</dbReference>
<feature type="region of interest" description="Disordered" evidence="16">
    <location>
        <begin position="1402"/>
        <end position="1432"/>
    </location>
</feature>
<name>A0A177CBZ6_9PLEO</name>
<evidence type="ECO:0000256" key="4">
    <source>
        <dbReference type="ARBA" id="ARBA00022723"/>
    </source>
</evidence>
<dbReference type="PANTHER" id="PTHR14950:SF37">
    <property type="entry name" value="ENDORIBONUCLEASE DICER"/>
    <property type="match status" value="1"/>
</dbReference>
<reference evidence="21 22" key="1">
    <citation type="submission" date="2016-05" db="EMBL/GenBank/DDBJ databases">
        <title>Comparative analysis of secretome profiles of manganese(II)-oxidizing ascomycete fungi.</title>
        <authorList>
            <consortium name="DOE Joint Genome Institute"/>
            <person name="Zeiner C.A."/>
            <person name="Purvine S.O."/>
            <person name="Zink E.M."/>
            <person name="Wu S."/>
            <person name="Pasa-Tolic L."/>
            <person name="Chaput D.L."/>
            <person name="Haridas S."/>
            <person name="Grigoriev I.V."/>
            <person name="Santelli C.M."/>
            <person name="Hansel C.M."/>
        </authorList>
    </citation>
    <scope>NUCLEOTIDE SEQUENCE [LARGE SCALE GENOMIC DNA]</scope>
    <source>
        <strain evidence="21 22">AP3s5-JAC2a</strain>
    </source>
</reference>
<evidence type="ECO:0000259" key="18">
    <source>
        <dbReference type="PROSITE" id="PS51192"/>
    </source>
</evidence>
<dbReference type="Gene3D" id="3.40.50.300">
    <property type="entry name" value="P-loop containing nucleotide triphosphate hydrolases"/>
    <property type="match status" value="2"/>
</dbReference>
<dbReference type="Pfam" id="PF00271">
    <property type="entry name" value="Helicase_C"/>
    <property type="match status" value="1"/>
</dbReference>
<proteinExistence type="inferred from homology"/>
<evidence type="ECO:0000256" key="13">
    <source>
        <dbReference type="ARBA" id="ARBA00023211"/>
    </source>
</evidence>
<evidence type="ECO:0000256" key="6">
    <source>
        <dbReference type="ARBA" id="ARBA00022741"/>
    </source>
</evidence>
<dbReference type="GO" id="GO:0004386">
    <property type="term" value="F:helicase activity"/>
    <property type="evidence" value="ECO:0007669"/>
    <property type="project" value="UniProtKB-KW"/>
</dbReference>
<evidence type="ECO:0000256" key="5">
    <source>
        <dbReference type="ARBA" id="ARBA00022737"/>
    </source>
</evidence>
<keyword evidence="10" id="KW-0460">Magnesium</keyword>
<dbReference type="InterPro" id="IPR036389">
    <property type="entry name" value="RNase_III_sf"/>
</dbReference>
<dbReference type="PROSITE" id="PS51192">
    <property type="entry name" value="HELICASE_ATP_BIND_1"/>
    <property type="match status" value="1"/>
</dbReference>
<dbReference type="CDD" id="cd18802">
    <property type="entry name" value="SF2_C_dicer"/>
    <property type="match status" value="1"/>
</dbReference>
<feature type="domain" description="RNase III" evidence="17">
    <location>
        <begin position="1117"/>
        <end position="1293"/>
    </location>
</feature>
<evidence type="ECO:0000256" key="16">
    <source>
        <dbReference type="SAM" id="MobiDB-lite"/>
    </source>
</evidence>
<dbReference type="STRING" id="1460663.A0A177CBZ6"/>
<dbReference type="GO" id="GO:0046872">
    <property type="term" value="F:metal ion binding"/>
    <property type="evidence" value="ECO:0007669"/>
    <property type="project" value="UniProtKB-KW"/>
</dbReference>
<comment type="similarity">
    <text evidence="15">Belongs to the helicase family. Dicer subfamily.</text>
</comment>
<keyword evidence="6" id="KW-0547">Nucleotide-binding</keyword>
<dbReference type="InterPro" id="IPR014001">
    <property type="entry name" value="Helicase_ATP-bd"/>
</dbReference>
<feature type="domain" description="Helicase ATP-binding" evidence="18">
    <location>
        <begin position="32"/>
        <end position="210"/>
    </location>
</feature>
<dbReference type="Proteomes" id="UP000077069">
    <property type="component" value="Unassembled WGS sequence"/>
</dbReference>
<keyword evidence="12" id="KW-0051">Antiviral defense</keyword>
<dbReference type="GO" id="GO:0051607">
    <property type="term" value="P:defense response to virus"/>
    <property type="evidence" value="ECO:0007669"/>
    <property type="project" value="UniProtKB-KW"/>
</dbReference>
<dbReference type="InterPro" id="IPR011545">
    <property type="entry name" value="DEAD/DEAH_box_helicase_dom"/>
</dbReference>
<dbReference type="GO" id="GO:0005737">
    <property type="term" value="C:cytoplasm"/>
    <property type="evidence" value="ECO:0007669"/>
    <property type="project" value="TreeGrafter"/>
</dbReference>
<dbReference type="InParanoid" id="A0A177CBZ6"/>
<comment type="cofactor">
    <cofactor evidence="2">
        <name>Mg(2+)</name>
        <dbReference type="ChEBI" id="CHEBI:18420"/>
    </cofactor>
</comment>
<evidence type="ECO:0000256" key="9">
    <source>
        <dbReference type="ARBA" id="ARBA00022840"/>
    </source>
</evidence>
<evidence type="ECO:0000256" key="11">
    <source>
        <dbReference type="ARBA" id="ARBA00022884"/>
    </source>
</evidence>
<dbReference type="PROSITE" id="PS50142">
    <property type="entry name" value="RNASE_3_2"/>
    <property type="match status" value="2"/>
</dbReference>
<dbReference type="InterPro" id="IPR001650">
    <property type="entry name" value="Helicase_C-like"/>
</dbReference>
<dbReference type="GO" id="GO:0050688">
    <property type="term" value="P:regulation of defense response to virus"/>
    <property type="evidence" value="ECO:0007669"/>
    <property type="project" value="UniProtKB-KW"/>
</dbReference>
<dbReference type="InterPro" id="IPR038248">
    <property type="entry name" value="Dicer_dimer_sf"/>
</dbReference>
<dbReference type="OrthoDB" id="416741at2759"/>
<dbReference type="PROSITE" id="PS51194">
    <property type="entry name" value="HELICASE_CTER"/>
    <property type="match status" value="1"/>
</dbReference>
<dbReference type="Gene3D" id="3.30.160.380">
    <property type="entry name" value="Dicer dimerisation domain"/>
    <property type="match status" value="1"/>
</dbReference>
<keyword evidence="4" id="KW-0479">Metal-binding</keyword>
<dbReference type="CDD" id="cd00593">
    <property type="entry name" value="RIBOc"/>
    <property type="match status" value="2"/>
</dbReference>
<organism evidence="21 22">
    <name type="scientific">Paraphaeosphaeria sporulosa</name>
    <dbReference type="NCBI Taxonomy" id="1460663"/>
    <lineage>
        <taxon>Eukaryota</taxon>
        <taxon>Fungi</taxon>
        <taxon>Dikarya</taxon>
        <taxon>Ascomycota</taxon>
        <taxon>Pezizomycotina</taxon>
        <taxon>Dothideomycetes</taxon>
        <taxon>Pleosporomycetidae</taxon>
        <taxon>Pleosporales</taxon>
        <taxon>Massarineae</taxon>
        <taxon>Didymosphaeriaceae</taxon>
        <taxon>Paraphaeosphaeria</taxon>
    </lineage>
</organism>
<dbReference type="SUPFAM" id="SSF52540">
    <property type="entry name" value="P-loop containing nucleoside triphosphate hydrolases"/>
    <property type="match status" value="1"/>
</dbReference>
<sequence length="1432" mass="161380">MELANGPQHKDAPIGQDVEHAGIRLRTYQAEMLEASLRENVIVVQDTGSGKTHIALARTAAELETCDSNQLVWFLAPNIALCEQQFKVFKSSLPAYETQLLTGNDNVDHWTDQRTWDAVLANVRIVVSTHKVLLDACDHGFVRMSKLALLIFDEAHHCTGNHPANVLLAGHYLPRLREGVYLPKILGLTASPVMKAKVNDEALEVIERNLNAITKTPKIHRSELLRFVHKPQLIRISYAPTVEMVSPIFAELSSQLMNYDIHSDPYVLDLLDNPIKYHNAKKKLEYAYFKHETYSFNELKTLKTKYEATAAELGPSVADWWLQQSIARFRKRSREIHSSGQLLDWTHAEMEHLQKILGRLPLPTDYAFRPMSLNKLSNKVEALVDLLASEANPGLTGLIFVEQRVWVAALAEIISIHPKLQGKLNTGTFVGSSVSSKRKSSIATMIEPKNQQDTLDKLRSGDINLIIATTVLEEGIDVSACHLVICFESPKNLKSFVQRRGRARRMESKYIIFSPGGVGDRAPSSWEKLEQEMRNAYEDDLRRVKTAEQREMVHEVGERFYRVASTGALLTLENAIPHLYHFCALLSSDPYVDTRPQFGFEDDKGNIAAEVTLPLAVDPALRVVRSLQTWRTERMAAKDVAFEAYKMLHESGLVSNNLLPVKEEEDAVAAEFQKSDRTASMIEVAPTLDPWHRIATSWEQDQHRYYRTTLEFQGMQEQTFYMNFYLTVQLPVVPDFTLFWNESKRITVRSHRQPEVALSDNELSTMRYITQKILNSAHGTRIDQSRCDFLWLLVPTDASQSSWGLDKLLKWKFDTDGCLEASIVLSQRTTDLNQWGQVKVQGDERNWLPRSIDLPTADSTSGQTAKLRVSRVPKRRDFLYPVPKSQRQNEAYTRIEEFPLSECLVDMVPVAYLVCALLMPAILYRYEMYMTTNTLRQGLLAPLAFDEVEDLPLLVQALTSSSTGDIAHYQRLEFFGDCIVKFISSVHLMASHLRKPESFLTGRKGKIVSNGFFARATLACSLDKFIIRKRFTGAKWRPRYAGEVLYDDTPPAQSNISSKNLADVIESLVGASYLIGDFPKALTCMQTLLPLEPWTPVPDANRILYEAVPAGVIITSLTTVEMLIGYTFNKKLALLEALTHASYKGPLVNCSYERLEFLGDAVLDYIISRRLYSHTPELGHAKMHGIRTAMANAAFLTFRMFETTVPEERTIPPDMHKEVHHRCLWQFLRSDTAALVATRDAAIAQYDAAKDAIRHGLQHEVVFPWHILALTDSPKFLSDIVESVLGAIYVDSQGDIDACEVFVGNFGILGCLERILRDGVDCLHPKERLGILAVEKDVQYVAVSEDEAVSGAKRKHRCQIRVGGVDVGGVVEGVKRLNAETVAAWEACKVLKERKEMVGDANEDVGMEGVAEPSEDEEWFDAEEGGINLSDE</sequence>
<dbReference type="RefSeq" id="XP_018035549.1">
    <property type="nucleotide sequence ID" value="XM_018181500.1"/>
</dbReference>
<keyword evidence="8" id="KW-0347">Helicase</keyword>
<evidence type="ECO:0000259" key="20">
    <source>
        <dbReference type="PROSITE" id="PS51327"/>
    </source>
</evidence>
<dbReference type="InterPro" id="IPR005034">
    <property type="entry name" value="Dicer_dimerisation"/>
</dbReference>
<keyword evidence="3" id="KW-0930">Antiviral protein</keyword>
<keyword evidence="22" id="KW-1185">Reference proteome</keyword>
<dbReference type="Gene3D" id="1.10.1520.10">
    <property type="entry name" value="Ribonuclease III domain"/>
    <property type="match status" value="2"/>
</dbReference>
<dbReference type="CDD" id="cd18034">
    <property type="entry name" value="DEXHc_dicer"/>
    <property type="match status" value="1"/>
</dbReference>
<dbReference type="FunFam" id="1.10.1520.10:FF:000032">
    <property type="entry name" value="Dicer-like protein 2"/>
    <property type="match status" value="1"/>
</dbReference>
<dbReference type="SUPFAM" id="SSF69065">
    <property type="entry name" value="RNase III domain-like"/>
    <property type="match status" value="2"/>
</dbReference>
<feature type="domain" description="RNase III" evidence="17">
    <location>
        <begin position="943"/>
        <end position="1077"/>
    </location>
</feature>
<dbReference type="InterPro" id="IPR000999">
    <property type="entry name" value="RNase_III_dom"/>
</dbReference>
<dbReference type="SMART" id="SM00535">
    <property type="entry name" value="RIBOc"/>
    <property type="match status" value="2"/>
</dbReference>
<dbReference type="GeneID" id="28764986"/>
<comment type="cofactor">
    <cofactor evidence="1">
        <name>Mn(2+)</name>
        <dbReference type="ChEBI" id="CHEBI:29035"/>
    </cofactor>
</comment>
<evidence type="ECO:0000256" key="10">
    <source>
        <dbReference type="ARBA" id="ARBA00022842"/>
    </source>
</evidence>
<feature type="domain" description="Dicer dsRNA-binding fold" evidence="20">
    <location>
        <begin position="575"/>
        <end position="668"/>
    </location>
</feature>
<feature type="domain" description="Helicase C-terminal" evidence="19">
    <location>
        <begin position="379"/>
        <end position="552"/>
    </location>
</feature>
<dbReference type="InterPro" id="IPR027417">
    <property type="entry name" value="P-loop_NTPase"/>
</dbReference>
<dbReference type="PANTHER" id="PTHR14950">
    <property type="entry name" value="DICER-RELATED"/>
    <property type="match status" value="1"/>
</dbReference>
<dbReference type="FunFam" id="3.40.50.300:FF:001669">
    <property type="entry name" value="Dicer-like protein 1"/>
    <property type="match status" value="1"/>
</dbReference>
<evidence type="ECO:0000256" key="12">
    <source>
        <dbReference type="ARBA" id="ARBA00023118"/>
    </source>
</evidence>
<keyword evidence="11 15" id="KW-0694">RNA-binding</keyword>
<gene>
    <name evidence="21" type="ORF">CC84DRAFT_1197073</name>
</gene>
<dbReference type="SMART" id="SM00490">
    <property type="entry name" value="HELICc"/>
    <property type="match status" value="1"/>
</dbReference>
<dbReference type="GO" id="GO:0003723">
    <property type="term" value="F:RNA binding"/>
    <property type="evidence" value="ECO:0007669"/>
    <property type="project" value="UniProtKB-UniRule"/>
</dbReference>
<evidence type="ECO:0000256" key="1">
    <source>
        <dbReference type="ARBA" id="ARBA00001936"/>
    </source>
</evidence>
<dbReference type="SMART" id="SM00487">
    <property type="entry name" value="DEXDc"/>
    <property type="match status" value="1"/>
</dbReference>
<evidence type="ECO:0000259" key="17">
    <source>
        <dbReference type="PROSITE" id="PS50142"/>
    </source>
</evidence>
<comment type="function">
    <text evidence="14">Dicer-like endonuclease involved in cleaving double-stranded RNA in the RNA interference (RNAi) pathway. Produces 21 to 25 bp dsRNAs (siRNAs) which target the selective destruction of homologous RNAs leading to sequence-specific suppression of gene expression, called post-transcriptional gene silencing (PTGS). Part of a broad host defense response against viral infection and transposons.</text>
</comment>
<evidence type="ECO:0000259" key="19">
    <source>
        <dbReference type="PROSITE" id="PS51194"/>
    </source>
</evidence>
<dbReference type="GO" id="GO:0004525">
    <property type="term" value="F:ribonuclease III activity"/>
    <property type="evidence" value="ECO:0007669"/>
    <property type="project" value="InterPro"/>
</dbReference>
<dbReference type="PROSITE" id="PS00517">
    <property type="entry name" value="RNASE_3_1"/>
    <property type="match status" value="1"/>
</dbReference>
<evidence type="ECO:0000313" key="21">
    <source>
        <dbReference type="EMBL" id="OAG05184.1"/>
    </source>
</evidence>
<evidence type="ECO:0000256" key="7">
    <source>
        <dbReference type="ARBA" id="ARBA00022801"/>
    </source>
</evidence>
<evidence type="ECO:0000256" key="3">
    <source>
        <dbReference type="ARBA" id="ARBA00022721"/>
    </source>
</evidence>
<dbReference type="Pfam" id="PF03368">
    <property type="entry name" value="Dicer_dimer"/>
    <property type="match status" value="1"/>
</dbReference>
<evidence type="ECO:0000256" key="8">
    <source>
        <dbReference type="ARBA" id="ARBA00022806"/>
    </source>
</evidence>
<dbReference type="PROSITE" id="PS51327">
    <property type="entry name" value="DICER_DSRBF"/>
    <property type="match status" value="1"/>
</dbReference>
<dbReference type="EMBL" id="KV441553">
    <property type="protein sequence ID" value="OAG05184.1"/>
    <property type="molecule type" value="Genomic_DNA"/>
</dbReference>
<dbReference type="Pfam" id="PF00636">
    <property type="entry name" value="Ribonuclease_3"/>
    <property type="match status" value="2"/>
</dbReference>
<accession>A0A177CBZ6</accession>
<keyword evidence="5" id="KW-0677">Repeat</keyword>
<evidence type="ECO:0000256" key="2">
    <source>
        <dbReference type="ARBA" id="ARBA00001946"/>
    </source>
</evidence>
<dbReference type="GO" id="GO:0005634">
    <property type="term" value="C:nucleus"/>
    <property type="evidence" value="ECO:0007669"/>
    <property type="project" value="TreeGrafter"/>
</dbReference>
<protein>
    <submittedName>
        <fullName evidence="21">p-loop containing nucleoside triphosphate hydrolase protein</fullName>
    </submittedName>
</protein>
<keyword evidence="7 21" id="KW-0378">Hydrolase</keyword>